<accession>A0ABT0BAN9</accession>
<dbReference type="RefSeq" id="WP_244017621.1">
    <property type="nucleotide sequence ID" value="NZ_JALHLF010000011.1"/>
</dbReference>
<organism evidence="2 3">
    <name type="scientific">Novosphingobium organovorum</name>
    <dbReference type="NCBI Taxonomy" id="2930092"/>
    <lineage>
        <taxon>Bacteria</taxon>
        <taxon>Pseudomonadati</taxon>
        <taxon>Pseudomonadota</taxon>
        <taxon>Alphaproteobacteria</taxon>
        <taxon>Sphingomonadales</taxon>
        <taxon>Sphingomonadaceae</taxon>
        <taxon>Novosphingobium</taxon>
    </lineage>
</organism>
<evidence type="ECO:0000313" key="3">
    <source>
        <dbReference type="Proteomes" id="UP001162881"/>
    </source>
</evidence>
<evidence type="ECO:0000313" key="2">
    <source>
        <dbReference type="EMBL" id="MCJ2182078.1"/>
    </source>
</evidence>
<proteinExistence type="predicted"/>
<dbReference type="EMBL" id="JALHLF010000011">
    <property type="protein sequence ID" value="MCJ2182078.1"/>
    <property type="molecule type" value="Genomic_DNA"/>
</dbReference>
<feature type="compositionally biased region" description="Basic and acidic residues" evidence="1">
    <location>
        <begin position="180"/>
        <end position="190"/>
    </location>
</feature>
<dbReference type="Proteomes" id="UP001162881">
    <property type="component" value="Unassembled WGS sequence"/>
</dbReference>
<protein>
    <recommendedName>
        <fullName evidence="4">DUF4440 domain-containing protein</fullName>
    </recommendedName>
</protein>
<evidence type="ECO:0008006" key="4">
    <source>
        <dbReference type="Google" id="ProtNLM"/>
    </source>
</evidence>
<evidence type="ECO:0000256" key="1">
    <source>
        <dbReference type="SAM" id="MobiDB-lite"/>
    </source>
</evidence>
<feature type="region of interest" description="Disordered" evidence="1">
    <location>
        <begin position="172"/>
        <end position="203"/>
    </location>
</feature>
<comment type="caution">
    <text evidence="2">The sequence shown here is derived from an EMBL/GenBank/DDBJ whole genome shotgun (WGS) entry which is preliminary data.</text>
</comment>
<name>A0ABT0BAN9_9SPHN</name>
<keyword evidence="3" id="KW-1185">Reference proteome</keyword>
<reference evidence="2" key="1">
    <citation type="submission" date="2022-03" db="EMBL/GenBank/DDBJ databases">
        <title>Identification of a novel bacterium isolated from mangrove sediments.</title>
        <authorList>
            <person name="Pan X."/>
        </authorList>
    </citation>
    <scope>NUCLEOTIDE SEQUENCE</scope>
    <source>
        <strain evidence="2">B1949</strain>
    </source>
</reference>
<gene>
    <name evidence="2" type="ORF">MTR62_05085</name>
</gene>
<sequence>MIRTRGLVTLALIAGALAPVGGLDARERRPAGPAGAGTANPSALVATELAFNRRVREKGQWAAFRDFADETAVLFVPQPVLAQGWLGGRKDPPGQLQWQPSEVWISCDGTMGLTSGGWTRSDGTHGRYTTIWKQRPKKGDYRWVVDLGAPSAEPVAIPEFVRAKVTDCPAPQPWAVPGGKKPDSEEEIRVTAEGPPSQGRSVDGTLRWRYATQPSGETKLVVTVLSDGEDRQLTYTGAAAGAVGANGAGGNP</sequence>